<reference evidence="5" key="2">
    <citation type="submission" date="2020-09" db="EMBL/GenBank/DDBJ databases">
        <authorList>
            <person name="Sun Q."/>
            <person name="Ohkuma M."/>
        </authorList>
    </citation>
    <scope>NUCLEOTIDE SEQUENCE</scope>
    <source>
        <strain evidence="5">JCM 3091</strain>
    </source>
</reference>
<dbReference type="Proteomes" id="UP000662200">
    <property type="component" value="Unassembled WGS sequence"/>
</dbReference>
<dbReference type="InterPro" id="IPR029063">
    <property type="entry name" value="SAM-dependent_MTases_sf"/>
</dbReference>
<dbReference type="Gene3D" id="3.40.50.150">
    <property type="entry name" value="Vaccinia Virus protein VP39"/>
    <property type="match status" value="1"/>
</dbReference>
<dbReference type="EMBL" id="BMQC01000016">
    <property type="protein sequence ID" value="GGK39984.1"/>
    <property type="molecule type" value="Genomic_DNA"/>
</dbReference>
<protein>
    <submittedName>
        <fullName evidence="5">SAM-dependent methyltransferase</fullName>
    </submittedName>
</protein>
<proteinExistence type="predicted"/>
<keyword evidence="1 5" id="KW-0489">Methyltransferase</keyword>
<evidence type="ECO:0000256" key="3">
    <source>
        <dbReference type="ARBA" id="ARBA00022691"/>
    </source>
</evidence>
<dbReference type="AlphaFoldDB" id="A0A8J3BVL6"/>
<gene>
    <name evidence="5" type="ORF">GCM10010124_35830</name>
</gene>
<evidence type="ECO:0000259" key="4">
    <source>
        <dbReference type="Pfam" id="PF13649"/>
    </source>
</evidence>
<organism evidence="5 6">
    <name type="scientific">Pilimelia terevasa</name>
    <dbReference type="NCBI Taxonomy" id="53372"/>
    <lineage>
        <taxon>Bacteria</taxon>
        <taxon>Bacillati</taxon>
        <taxon>Actinomycetota</taxon>
        <taxon>Actinomycetes</taxon>
        <taxon>Micromonosporales</taxon>
        <taxon>Micromonosporaceae</taxon>
        <taxon>Pilimelia</taxon>
    </lineage>
</organism>
<comment type="caution">
    <text evidence="5">The sequence shown here is derived from an EMBL/GenBank/DDBJ whole genome shotgun (WGS) entry which is preliminary data.</text>
</comment>
<evidence type="ECO:0000256" key="1">
    <source>
        <dbReference type="ARBA" id="ARBA00022603"/>
    </source>
</evidence>
<dbReference type="PANTHER" id="PTHR43464:SF19">
    <property type="entry name" value="UBIQUINONE BIOSYNTHESIS O-METHYLTRANSFERASE, MITOCHONDRIAL"/>
    <property type="match status" value="1"/>
</dbReference>
<dbReference type="CDD" id="cd02440">
    <property type="entry name" value="AdoMet_MTases"/>
    <property type="match status" value="1"/>
</dbReference>
<evidence type="ECO:0000256" key="2">
    <source>
        <dbReference type="ARBA" id="ARBA00022679"/>
    </source>
</evidence>
<evidence type="ECO:0000313" key="6">
    <source>
        <dbReference type="Proteomes" id="UP000662200"/>
    </source>
</evidence>
<reference evidence="5" key="1">
    <citation type="journal article" date="2014" name="Int. J. Syst. Evol. Microbiol.">
        <title>Complete genome sequence of Corynebacterium casei LMG S-19264T (=DSM 44701T), isolated from a smear-ripened cheese.</title>
        <authorList>
            <consortium name="US DOE Joint Genome Institute (JGI-PGF)"/>
            <person name="Walter F."/>
            <person name="Albersmeier A."/>
            <person name="Kalinowski J."/>
            <person name="Ruckert C."/>
        </authorList>
    </citation>
    <scope>NUCLEOTIDE SEQUENCE</scope>
    <source>
        <strain evidence="5">JCM 3091</strain>
    </source>
</reference>
<evidence type="ECO:0000313" key="5">
    <source>
        <dbReference type="EMBL" id="GGK39984.1"/>
    </source>
</evidence>
<keyword evidence="6" id="KW-1185">Reference proteome</keyword>
<feature type="domain" description="Methyltransferase" evidence="4">
    <location>
        <begin position="49"/>
        <end position="144"/>
    </location>
</feature>
<name>A0A8J3BVL6_9ACTN</name>
<dbReference type="InterPro" id="IPR041698">
    <property type="entry name" value="Methyltransf_25"/>
</dbReference>
<dbReference type="GO" id="GO:0032259">
    <property type="term" value="P:methylation"/>
    <property type="evidence" value="ECO:0007669"/>
    <property type="project" value="UniProtKB-KW"/>
</dbReference>
<sequence>MPMTRWQELAGGDRGRQYAERIAALAATGAAVHGEAAFCAALAPAGARVLDAGCGTGRVAVRLAELGYDVTGVDADASMLAEARRSAPELAWIEADLADLDLPAAGAAAPFDLVLTAGNVIPLLAAGTEARAVRRLAAHLAPTGLLVSGFGLAPAELPLDEAPIDLATYDAHCAAAGLVLEQRCATWDGDPYADGPYAVSVHRWRSAAPPAAPR</sequence>
<keyword evidence="3" id="KW-0949">S-adenosyl-L-methionine</keyword>
<dbReference type="GO" id="GO:0008168">
    <property type="term" value="F:methyltransferase activity"/>
    <property type="evidence" value="ECO:0007669"/>
    <property type="project" value="UniProtKB-KW"/>
</dbReference>
<dbReference type="Pfam" id="PF13649">
    <property type="entry name" value="Methyltransf_25"/>
    <property type="match status" value="1"/>
</dbReference>
<accession>A0A8J3BVL6</accession>
<dbReference type="PANTHER" id="PTHR43464">
    <property type="entry name" value="METHYLTRANSFERASE"/>
    <property type="match status" value="1"/>
</dbReference>
<dbReference type="SUPFAM" id="SSF53335">
    <property type="entry name" value="S-adenosyl-L-methionine-dependent methyltransferases"/>
    <property type="match status" value="1"/>
</dbReference>
<keyword evidence="2" id="KW-0808">Transferase</keyword>